<reference evidence="4 7" key="3">
    <citation type="submission" date="2024-04" db="EMBL/GenBank/DDBJ databases">
        <title>Draft genome sequence of Halopseudomonas sabulinigri NBRC 116187.</title>
        <authorList>
            <person name="Miyakawa T."/>
            <person name="Kusuya Y."/>
            <person name="Miura T."/>
        </authorList>
    </citation>
    <scope>NUCLEOTIDE SEQUENCE [LARGE SCALE GENOMIC DNA]</scope>
    <source>
        <strain evidence="4 7">4NH20-0042</strain>
    </source>
</reference>
<dbReference type="RefSeq" id="WP_231701963.1">
    <property type="nucleotide sequence ID" value="NZ_BAABWD010000005.1"/>
</dbReference>
<evidence type="ECO:0000313" key="6">
    <source>
        <dbReference type="Proteomes" id="UP000243413"/>
    </source>
</evidence>
<comment type="subunit">
    <text evidence="1">Homodimer.</text>
</comment>
<feature type="signal peptide" evidence="3">
    <location>
        <begin position="1"/>
        <end position="23"/>
    </location>
</feature>
<feature type="site" description="Critical for activity" evidence="2">
    <location>
        <position position="154"/>
    </location>
</feature>
<comment type="function">
    <text evidence="1">Has lipid A 3-O-deacylase activity. Hydrolyzes the ester bond at the 3 position of lipid A, a bioactive component of lipopolysaccharide (LPS), thereby releasing the primary fatty acyl moiety.</text>
</comment>
<reference evidence="6" key="1">
    <citation type="submission" date="2016-10" db="EMBL/GenBank/DDBJ databases">
        <authorList>
            <person name="Varghese N."/>
            <person name="Submissions S."/>
        </authorList>
    </citation>
    <scope>NUCLEOTIDE SEQUENCE [LARGE SCALE GENOMIC DNA]</scope>
    <source>
        <strain evidence="6">JCM 14963</strain>
    </source>
</reference>
<feature type="chain" id="PRO_5009264240" description="Lipid A deacylase" evidence="3">
    <location>
        <begin position="24"/>
        <end position="175"/>
    </location>
</feature>
<proteinExistence type="inferred from homology"/>
<comment type="catalytic activity">
    <reaction evidence="1">
        <text>a 3-(acyloxy)acyl derivative of bacterial toxin + H2O = a 3-hydroxyacyl derivative of bacterial toxin + a fatty acid + H(+)</text>
        <dbReference type="Rhea" id="RHEA:12032"/>
        <dbReference type="ChEBI" id="CHEBI:15377"/>
        <dbReference type="ChEBI" id="CHEBI:15378"/>
        <dbReference type="ChEBI" id="CHEBI:28868"/>
        <dbReference type="ChEBI" id="CHEBI:136853"/>
        <dbReference type="ChEBI" id="CHEBI:140675"/>
        <dbReference type="EC" id="3.1.1.77"/>
    </reaction>
</comment>
<dbReference type="EMBL" id="LT629763">
    <property type="protein sequence ID" value="SDS93721.1"/>
    <property type="molecule type" value="Genomic_DNA"/>
</dbReference>
<keyword evidence="1" id="KW-0998">Cell outer membrane</keyword>
<dbReference type="Pfam" id="PF09411">
    <property type="entry name" value="PagL"/>
    <property type="match status" value="1"/>
</dbReference>
<evidence type="ECO:0000256" key="1">
    <source>
        <dbReference type="PIRNR" id="PIRNR029681"/>
    </source>
</evidence>
<evidence type="ECO:0000256" key="2">
    <source>
        <dbReference type="PIRSR" id="PIRSR029681-2"/>
    </source>
</evidence>
<dbReference type="SUPFAM" id="SSF56925">
    <property type="entry name" value="OMPA-like"/>
    <property type="match status" value="1"/>
</dbReference>
<comment type="similarity">
    <text evidence="1">Belongs to the PagL family.</text>
</comment>
<dbReference type="Proteomes" id="UP000243413">
    <property type="component" value="Chromosome I"/>
</dbReference>
<comment type="subcellular location">
    <subcellularLocation>
        <location evidence="1">Cell outer membrane</location>
        <topology evidence="1">Multi-pass membrane protein</topology>
    </subcellularLocation>
</comment>
<dbReference type="PIRSF" id="PIRSF029681">
    <property type="entry name" value="PagL"/>
    <property type="match status" value="1"/>
</dbReference>
<organism evidence="5 6">
    <name type="scientific">Halopseudomonas sabulinigri</name>
    <dbReference type="NCBI Taxonomy" id="472181"/>
    <lineage>
        <taxon>Bacteria</taxon>
        <taxon>Pseudomonadati</taxon>
        <taxon>Pseudomonadota</taxon>
        <taxon>Gammaproteobacteria</taxon>
        <taxon>Pseudomonadales</taxon>
        <taxon>Pseudomonadaceae</taxon>
        <taxon>Halopseudomonas</taxon>
    </lineage>
</organism>
<dbReference type="EMBL" id="BAABWD010000005">
    <property type="protein sequence ID" value="GAA6132825.1"/>
    <property type="molecule type" value="Genomic_DNA"/>
</dbReference>
<reference evidence="5" key="2">
    <citation type="submission" date="2016-10" db="EMBL/GenBank/DDBJ databases">
        <authorList>
            <person name="de Groot N.N."/>
        </authorList>
    </citation>
    <scope>NUCLEOTIDE SEQUENCE [LARGE SCALE GENOMIC DNA]</scope>
    <source>
        <strain evidence="5">JCM 14963</strain>
    </source>
</reference>
<gene>
    <name evidence="4" type="ORF">NBRC116187_31850</name>
    <name evidence="5" type="ORF">SAMN05216271_3147</name>
</gene>
<keyword evidence="3" id="KW-0732">Signal</keyword>
<evidence type="ECO:0000313" key="7">
    <source>
        <dbReference type="Proteomes" id="UP001486808"/>
    </source>
</evidence>
<evidence type="ECO:0000313" key="4">
    <source>
        <dbReference type="EMBL" id="GAA6132825.1"/>
    </source>
</evidence>
<keyword evidence="1" id="KW-0472">Membrane</keyword>
<evidence type="ECO:0000256" key="3">
    <source>
        <dbReference type="SAM" id="SignalP"/>
    </source>
</evidence>
<name>A0A1H1WAL7_9GAMM</name>
<dbReference type="InterPro" id="IPR018550">
    <property type="entry name" value="Lipid-A_deacylase-rel"/>
</dbReference>
<keyword evidence="1 4" id="KW-0378">Hydrolase</keyword>
<protein>
    <recommendedName>
        <fullName evidence="1">Lipid A deacylase</fullName>
        <ecNumber evidence="1">3.1.1.77</ecNumber>
    </recommendedName>
    <alternativeName>
        <fullName evidence="1">LPS 3-O-deacylase</fullName>
    </alternativeName>
    <alternativeName>
        <fullName evidence="1">Outer membrane enzyme</fullName>
    </alternativeName>
</protein>
<keyword evidence="7" id="KW-1185">Reference proteome</keyword>
<evidence type="ECO:0000313" key="5">
    <source>
        <dbReference type="EMBL" id="SDS93721.1"/>
    </source>
</evidence>
<dbReference type="EC" id="3.1.1.77" evidence="1"/>
<accession>A0A1H1WAL7</accession>
<sequence length="175" mass="19246">MRNKGLMLGSMLSVMAFSSPVFALDGLTLEAGHTNESTDAYRLAAQFEFASEMWRSDGGAVALDGYWDAGYTYWNDLDTQSISLTPMFRLQFGPDNGGVTPFLEAGIGAALFSESNLDDRRDLGSNFQFEDRIGAGLRFASGSELGLRYYHYSNAGIEQPNQGINKAALYYRFAI</sequence>
<dbReference type="Gene3D" id="2.40.160.20">
    <property type="match status" value="1"/>
</dbReference>
<dbReference type="InterPro" id="IPR011250">
    <property type="entry name" value="OMP/PagP_B-barrel"/>
</dbReference>
<dbReference type="Proteomes" id="UP001486808">
    <property type="component" value="Unassembled WGS sequence"/>
</dbReference>
<dbReference type="STRING" id="472181.SAMN05216271_3147"/>
<dbReference type="GO" id="GO:0050528">
    <property type="term" value="F:acyloxyacyl hydrolase activity"/>
    <property type="evidence" value="ECO:0007669"/>
    <property type="project" value="UniProtKB-EC"/>
</dbReference>
<dbReference type="GO" id="GO:0009279">
    <property type="term" value="C:cell outer membrane"/>
    <property type="evidence" value="ECO:0007669"/>
    <property type="project" value="UniProtKB-SubCell"/>
</dbReference>
<dbReference type="AlphaFoldDB" id="A0A1H1WAL7"/>